<feature type="transmembrane region" description="Helical" evidence="9">
    <location>
        <begin position="38"/>
        <end position="59"/>
    </location>
</feature>
<dbReference type="InterPro" id="IPR045062">
    <property type="entry name" value="Cyt_c_biogenesis_CcsA/CcmC"/>
</dbReference>
<dbReference type="Proteomes" id="UP000516305">
    <property type="component" value="Chromosome"/>
</dbReference>
<dbReference type="RefSeq" id="WP_210758360.1">
    <property type="nucleotide sequence ID" value="NZ_CP060139.1"/>
</dbReference>
<dbReference type="PRINTS" id="PR01386">
    <property type="entry name" value="CCMCBIOGNSIS"/>
</dbReference>
<evidence type="ECO:0000256" key="7">
    <source>
        <dbReference type="ARBA" id="ARBA00022989"/>
    </source>
</evidence>
<keyword evidence="7 9" id="KW-1133">Transmembrane helix</keyword>
<evidence type="ECO:0000313" key="12">
    <source>
        <dbReference type="Proteomes" id="UP000516305"/>
    </source>
</evidence>
<dbReference type="GO" id="GO:0017004">
    <property type="term" value="P:cytochrome complex assembly"/>
    <property type="evidence" value="ECO:0007669"/>
    <property type="project" value="UniProtKB-KW"/>
</dbReference>
<keyword evidence="8 9" id="KW-0472">Membrane</keyword>
<dbReference type="PANTHER" id="PTHR30071">
    <property type="entry name" value="HEME EXPORTER PROTEIN C"/>
    <property type="match status" value="1"/>
</dbReference>
<evidence type="ECO:0000256" key="3">
    <source>
        <dbReference type="ARBA" id="ARBA00005840"/>
    </source>
</evidence>
<feature type="transmembrane region" description="Helical" evidence="9">
    <location>
        <begin position="187"/>
        <end position="207"/>
    </location>
</feature>
<evidence type="ECO:0000256" key="6">
    <source>
        <dbReference type="ARBA" id="ARBA00022748"/>
    </source>
</evidence>
<dbReference type="InterPro" id="IPR002541">
    <property type="entry name" value="Cyt_c_assembly"/>
</dbReference>
<accession>A0A7H0VDM7</accession>
<keyword evidence="5 9" id="KW-0812">Transmembrane</keyword>
<name>A0A7H0VDM7_9FLAO</name>
<feature type="transmembrane region" description="Helical" evidence="9">
    <location>
        <begin position="110"/>
        <end position="126"/>
    </location>
</feature>
<comment type="similarity">
    <text evidence="3">Belongs to the CcmC/CycZ/HelC family.</text>
</comment>
<protein>
    <recommendedName>
        <fullName evidence="4">Heme exporter protein C</fullName>
    </recommendedName>
</protein>
<dbReference type="KEGG" id="chyd:H4K34_15825"/>
<evidence type="ECO:0000256" key="9">
    <source>
        <dbReference type="SAM" id="Phobius"/>
    </source>
</evidence>
<reference evidence="11 12" key="1">
    <citation type="submission" date="2020-08" db="EMBL/GenBank/DDBJ databases">
        <title>Croceimicrobium hydrocarbonivorans gen. nov., sp. nov., a novel marine bacterium isolated from a bacterial consortium that degrades polyethylene terephthalate.</title>
        <authorList>
            <person name="Liu R."/>
        </authorList>
    </citation>
    <scope>NUCLEOTIDE SEQUENCE [LARGE SCALE GENOMIC DNA]</scope>
    <source>
        <strain evidence="11 12">A20-9</strain>
    </source>
</reference>
<evidence type="ECO:0000256" key="8">
    <source>
        <dbReference type="ARBA" id="ARBA00023136"/>
    </source>
</evidence>
<dbReference type="Pfam" id="PF01578">
    <property type="entry name" value="Cytochrom_C_asm"/>
    <property type="match status" value="1"/>
</dbReference>
<feature type="transmembrane region" description="Helical" evidence="9">
    <location>
        <begin position="138"/>
        <end position="158"/>
    </location>
</feature>
<dbReference type="GO" id="GO:0005886">
    <property type="term" value="C:plasma membrane"/>
    <property type="evidence" value="ECO:0007669"/>
    <property type="project" value="TreeGrafter"/>
</dbReference>
<feature type="transmembrane region" description="Helical" evidence="9">
    <location>
        <begin position="80"/>
        <end position="98"/>
    </location>
</feature>
<evidence type="ECO:0000313" key="11">
    <source>
        <dbReference type="EMBL" id="QNR23825.1"/>
    </source>
</evidence>
<evidence type="ECO:0000256" key="4">
    <source>
        <dbReference type="ARBA" id="ARBA00016463"/>
    </source>
</evidence>
<organism evidence="11 12">
    <name type="scientific">Croceimicrobium hydrocarbonivorans</name>
    <dbReference type="NCBI Taxonomy" id="2761580"/>
    <lineage>
        <taxon>Bacteria</taxon>
        <taxon>Pseudomonadati</taxon>
        <taxon>Bacteroidota</taxon>
        <taxon>Flavobacteriia</taxon>
        <taxon>Flavobacteriales</taxon>
        <taxon>Owenweeksiaceae</taxon>
        <taxon>Croceimicrobium</taxon>
    </lineage>
</organism>
<feature type="domain" description="Cytochrome c assembly protein" evidence="10">
    <location>
        <begin position="35"/>
        <end position="152"/>
    </location>
</feature>
<dbReference type="InterPro" id="IPR003557">
    <property type="entry name" value="Cyt_c_biogenesis_CcmC"/>
</dbReference>
<keyword evidence="6" id="KW-0201">Cytochrome c-type biogenesis</keyword>
<comment type="function">
    <text evidence="1">Required for the export of heme to the periplasm for the biogenesis of c-type cytochromes.</text>
</comment>
<proteinExistence type="inferred from homology"/>
<evidence type="ECO:0000259" key="10">
    <source>
        <dbReference type="Pfam" id="PF01578"/>
    </source>
</evidence>
<keyword evidence="12" id="KW-1185">Reference proteome</keyword>
<comment type="subcellular location">
    <subcellularLocation>
        <location evidence="2">Membrane</location>
        <topology evidence="2">Multi-pass membrane protein</topology>
    </subcellularLocation>
</comment>
<evidence type="ECO:0000256" key="2">
    <source>
        <dbReference type="ARBA" id="ARBA00004141"/>
    </source>
</evidence>
<sequence length="218" mass="24962">MKGIWWKAIGVALVLYSIIQGLLGPVPALDVLNETIRVLYFHVPMWFSMILMLLLSLIYSIKTLRGNLKWDIYAEQFARTAFLLALLGLTTGMVWARFTWGAFWTNDPKLQGTAVTILTYLAYFILRNSVEDPHKRSRLAGVYNIFAFVMMIVFIGILPRITDSLHPGMGGNPGFNEYDLDDNMRRVFYPAVVGWMLMGLWISSLSIRIQKLKYAQEN</sequence>
<evidence type="ECO:0000256" key="5">
    <source>
        <dbReference type="ARBA" id="ARBA00022692"/>
    </source>
</evidence>
<dbReference type="GO" id="GO:0020037">
    <property type="term" value="F:heme binding"/>
    <property type="evidence" value="ECO:0007669"/>
    <property type="project" value="InterPro"/>
</dbReference>
<gene>
    <name evidence="11" type="primary">ccsA</name>
    <name evidence="11" type="ORF">H4K34_15825</name>
</gene>
<evidence type="ECO:0000256" key="1">
    <source>
        <dbReference type="ARBA" id="ARBA00002442"/>
    </source>
</evidence>
<dbReference type="PANTHER" id="PTHR30071:SF1">
    <property type="entry name" value="CYTOCHROME B_B6 PROTEIN-RELATED"/>
    <property type="match status" value="1"/>
</dbReference>
<dbReference type="AlphaFoldDB" id="A0A7H0VDM7"/>
<dbReference type="GO" id="GO:0015232">
    <property type="term" value="F:heme transmembrane transporter activity"/>
    <property type="evidence" value="ECO:0007669"/>
    <property type="project" value="InterPro"/>
</dbReference>
<dbReference type="EMBL" id="CP060139">
    <property type="protein sequence ID" value="QNR23825.1"/>
    <property type="molecule type" value="Genomic_DNA"/>
</dbReference>